<keyword evidence="2" id="KW-1185">Reference proteome</keyword>
<dbReference type="AlphaFoldDB" id="A0A562JWU4"/>
<evidence type="ECO:0000313" key="1">
    <source>
        <dbReference type="EMBL" id="TWH87651.1"/>
    </source>
</evidence>
<dbReference type="GeneID" id="65403102"/>
<dbReference type="OrthoDB" id="1797229at2"/>
<dbReference type="RefSeq" id="WP_144542132.1">
    <property type="nucleotide sequence ID" value="NZ_CBCSDC010000001.1"/>
</dbReference>
<reference evidence="1 2" key="1">
    <citation type="journal article" date="2015" name="Stand. Genomic Sci.">
        <title>Genomic Encyclopedia of Bacterial and Archaeal Type Strains, Phase III: the genomes of soil and plant-associated and newly described type strains.</title>
        <authorList>
            <person name="Whitman W.B."/>
            <person name="Woyke T."/>
            <person name="Klenk H.P."/>
            <person name="Zhou Y."/>
            <person name="Lilburn T.G."/>
            <person name="Beck B.J."/>
            <person name="De Vos P."/>
            <person name="Vandamme P."/>
            <person name="Eisen J.A."/>
            <person name="Garrity G."/>
            <person name="Hugenholtz P."/>
            <person name="Kyrpides N.C."/>
        </authorList>
    </citation>
    <scope>NUCLEOTIDE SEQUENCE [LARGE SCALE GENOMIC DNA]</scope>
    <source>
        <strain evidence="1 2">CGMCC 1.10115</strain>
    </source>
</reference>
<organism evidence="1 2">
    <name type="scientific">Cytobacillus oceanisediminis</name>
    <dbReference type="NCBI Taxonomy" id="665099"/>
    <lineage>
        <taxon>Bacteria</taxon>
        <taxon>Bacillati</taxon>
        <taxon>Bacillota</taxon>
        <taxon>Bacilli</taxon>
        <taxon>Bacillales</taxon>
        <taxon>Bacillaceae</taxon>
        <taxon>Cytobacillus</taxon>
    </lineage>
</organism>
<name>A0A562JWU4_9BACI</name>
<gene>
    <name evidence="1" type="ORF">IQ19_01893</name>
</gene>
<dbReference type="Proteomes" id="UP000318667">
    <property type="component" value="Unassembled WGS sequence"/>
</dbReference>
<evidence type="ECO:0000313" key="2">
    <source>
        <dbReference type="Proteomes" id="UP000318667"/>
    </source>
</evidence>
<accession>A0A562JWU4</accession>
<protein>
    <submittedName>
        <fullName evidence="1">Uncharacterized protein</fullName>
    </submittedName>
</protein>
<comment type="caution">
    <text evidence="1">The sequence shown here is derived from an EMBL/GenBank/DDBJ whole genome shotgun (WGS) entry which is preliminary data.</text>
</comment>
<proteinExistence type="predicted"/>
<sequence length="204" mass="23689">MGWAEFGRVKNVYNETFKEIDEKLLHLLQERKANTKGKRFFPPMELMEEWAKKYDMEVPEIGWFFNSLDDRSYPFIPDEPGEILNVLPIMKKSTVDDFDYVLTHAMQHDNCSVITLEISYKDKDENIGHLIPRLMLEIDGAADYHVKRHRSRGGGGNTQMSFLVSPALPEDLDKISFALVPYFMPMENPTKEVILDKEVLFPKS</sequence>
<dbReference type="EMBL" id="VLKI01000004">
    <property type="protein sequence ID" value="TWH87651.1"/>
    <property type="molecule type" value="Genomic_DNA"/>
</dbReference>